<gene>
    <name evidence="9" type="ORF">AVDCRST_MAG53-2881</name>
</gene>
<keyword evidence="4 7" id="KW-0812">Transmembrane</keyword>
<feature type="transmembrane region" description="Helical" evidence="7">
    <location>
        <begin position="155"/>
        <end position="174"/>
    </location>
</feature>
<dbReference type="EMBL" id="CADCVR010000079">
    <property type="protein sequence ID" value="CAA9509958.1"/>
    <property type="molecule type" value="Genomic_DNA"/>
</dbReference>
<feature type="transmembrane region" description="Helical" evidence="7">
    <location>
        <begin position="216"/>
        <end position="233"/>
    </location>
</feature>
<evidence type="ECO:0000259" key="8">
    <source>
        <dbReference type="Pfam" id="PF00892"/>
    </source>
</evidence>
<feature type="transmembrane region" description="Helical" evidence="7">
    <location>
        <begin position="245"/>
        <end position="268"/>
    </location>
</feature>
<evidence type="ECO:0000256" key="4">
    <source>
        <dbReference type="ARBA" id="ARBA00022692"/>
    </source>
</evidence>
<feature type="transmembrane region" description="Helical" evidence="7">
    <location>
        <begin position="80"/>
        <end position="100"/>
    </location>
</feature>
<dbReference type="InterPro" id="IPR051258">
    <property type="entry name" value="Diverse_Substrate_Transporter"/>
</dbReference>
<dbReference type="InterPro" id="IPR000620">
    <property type="entry name" value="EamA_dom"/>
</dbReference>
<feature type="transmembrane region" description="Helical" evidence="7">
    <location>
        <begin position="50"/>
        <end position="68"/>
    </location>
</feature>
<protein>
    <submittedName>
        <fullName evidence="9">Integral membrane protein</fullName>
    </submittedName>
</protein>
<dbReference type="AlphaFoldDB" id="A0A6J4T0F8"/>
<feature type="transmembrane region" description="Helical" evidence="7">
    <location>
        <begin position="106"/>
        <end position="124"/>
    </location>
</feature>
<keyword evidence="6 7" id="KW-0472">Membrane</keyword>
<dbReference type="Pfam" id="PF00892">
    <property type="entry name" value="EamA"/>
    <property type="match status" value="1"/>
</dbReference>
<reference evidence="9" key="1">
    <citation type="submission" date="2020-02" db="EMBL/GenBank/DDBJ databases">
        <authorList>
            <person name="Meier V. D."/>
        </authorList>
    </citation>
    <scope>NUCLEOTIDE SEQUENCE</scope>
    <source>
        <strain evidence="9">AVDCRST_MAG53</strain>
    </source>
</reference>
<feature type="transmembrane region" description="Helical" evidence="7">
    <location>
        <begin position="274"/>
        <end position="292"/>
    </location>
</feature>
<feature type="transmembrane region" description="Helical" evidence="7">
    <location>
        <begin position="131"/>
        <end position="149"/>
    </location>
</feature>
<evidence type="ECO:0000256" key="3">
    <source>
        <dbReference type="ARBA" id="ARBA00022475"/>
    </source>
</evidence>
<evidence type="ECO:0000256" key="1">
    <source>
        <dbReference type="ARBA" id="ARBA00004651"/>
    </source>
</evidence>
<dbReference type="PANTHER" id="PTHR42920:SF5">
    <property type="entry name" value="EAMA DOMAIN-CONTAINING PROTEIN"/>
    <property type="match status" value="1"/>
</dbReference>
<evidence type="ECO:0000256" key="7">
    <source>
        <dbReference type="SAM" id="Phobius"/>
    </source>
</evidence>
<keyword evidence="5 7" id="KW-1133">Transmembrane helix</keyword>
<name>A0A6J4T0F8_9ACTN</name>
<proteinExistence type="inferred from homology"/>
<evidence type="ECO:0000256" key="5">
    <source>
        <dbReference type="ARBA" id="ARBA00022989"/>
    </source>
</evidence>
<feature type="domain" description="EamA" evidence="8">
    <location>
        <begin position="155"/>
        <end position="288"/>
    </location>
</feature>
<dbReference type="GO" id="GO:0005886">
    <property type="term" value="C:plasma membrane"/>
    <property type="evidence" value="ECO:0007669"/>
    <property type="project" value="UniProtKB-SubCell"/>
</dbReference>
<comment type="similarity">
    <text evidence="2">Belongs to the EamA transporter family.</text>
</comment>
<sequence length="301" mass="30415">MPGREDGAVSASAALPTDRVPPVALVLTGIGSVQFGAALAATLFDELGPSGTTLLRLAFAAAILLALWRPDPRAYAPAQLRLAALFGLVLGLMNFTFYLALERLPLGVAVTLEFVGPLGVAVATSRRRADLAWAALAAGGIVLLADPGGGSLDPLGLVFVFLAGACWAGYILLAQRAGPGFEGGRGLALAMIVAVLVPLGPGVLEGGDALLDPRLLLLGAAVGILSSVIPYSLEFEALRRMPANVFGVLMSLEPGVAALAGFVVLGQALGARELVAIALVVAASVGITRAASRADGLPINS</sequence>
<evidence type="ECO:0000313" key="9">
    <source>
        <dbReference type="EMBL" id="CAA9509958.1"/>
    </source>
</evidence>
<evidence type="ECO:0000256" key="2">
    <source>
        <dbReference type="ARBA" id="ARBA00007362"/>
    </source>
</evidence>
<accession>A0A6J4T0F8</accession>
<evidence type="ECO:0000256" key="6">
    <source>
        <dbReference type="ARBA" id="ARBA00023136"/>
    </source>
</evidence>
<organism evidence="9">
    <name type="scientific">uncultured Solirubrobacteraceae bacterium</name>
    <dbReference type="NCBI Taxonomy" id="1162706"/>
    <lineage>
        <taxon>Bacteria</taxon>
        <taxon>Bacillati</taxon>
        <taxon>Actinomycetota</taxon>
        <taxon>Thermoleophilia</taxon>
        <taxon>Solirubrobacterales</taxon>
        <taxon>Solirubrobacteraceae</taxon>
        <taxon>environmental samples</taxon>
    </lineage>
</organism>
<comment type="subcellular location">
    <subcellularLocation>
        <location evidence="1">Cell membrane</location>
        <topology evidence="1">Multi-pass membrane protein</topology>
    </subcellularLocation>
</comment>
<feature type="transmembrane region" description="Helical" evidence="7">
    <location>
        <begin position="23"/>
        <end position="44"/>
    </location>
</feature>
<keyword evidence="3" id="KW-1003">Cell membrane</keyword>
<dbReference type="PANTHER" id="PTHR42920">
    <property type="entry name" value="OS03G0707200 PROTEIN-RELATED"/>
    <property type="match status" value="1"/>
</dbReference>
<dbReference type="InterPro" id="IPR037185">
    <property type="entry name" value="EmrE-like"/>
</dbReference>
<feature type="transmembrane region" description="Helical" evidence="7">
    <location>
        <begin position="186"/>
        <end position="204"/>
    </location>
</feature>
<dbReference type="SUPFAM" id="SSF103481">
    <property type="entry name" value="Multidrug resistance efflux transporter EmrE"/>
    <property type="match status" value="2"/>
</dbReference>